<dbReference type="EC" id="2.7.7.21" evidence="15"/>
<proteinExistence type="inferred from homology"/>
<dbReference type="InterPro" id="IPR050124">
    <property type="entry name" value="tRNA_CCA-adding_enzyme"/>
</dbReference>
<name>A0A6S6S298_9BACT</name>
<evidence type="ECO:0000256" key="11">
    <source>
        <dbReference type="RuleBase" id="RU003953"/>
    </source>
</evidence>
<evidence type="ECO:0000256" key="9">
    <source>
        <dbReference type="ARBA" id="ARBA00022842"/>
    </source>
</evidence>
<keyword evidence="3" id="KW-0819">tRNA processing</keyword>
<dbReference type="CDD" id="cd05398">
    <property type="entry name" value="NT_ClassII-CCAase"/>
    <property type="match status" value="1"/>
</dbReference>
<keyword evidence="10 11" id="KW-0694">RNA-binding</keyword>
<evidence type="ECO:0000256" key="6">
    <source>
        <dbReference type="ARBA" id="ARBA00022741"/>
    </source>
</evidence>
<feature type="domain" description="tRNA nucleotidyltransferase/poly(A) polymerase RNA and SrmB- binding" evidence="14">
    <location>
        <begin position="175"/>
        <end position="237"/>
    </location>
</feature>
<dbReference type="PANTHER" id="PTHR47545">
    <property type="entry name" value="MULTIFUNCTIONAL CCA PROTEIN"/>
    <property type="match status" value="1"/>
</dbReference>
<dbReference type="Gene3D" id="3.30.460.10">
    <property type="entry name" value="Beta Polymerase, domain 2"/>
    <property type="match status" value="1"/>
</dbReference>
<dbReference type="InterPro" id="IPR032828">
    <property type="entry name" value="PolyA_RNA-bd"/>
</dbReference>
<comment type="cofactor">
    <cofactor evidence="1">
        <name>Mg(2+)</name>
        <dbReference type="ChEBI" id="CHEBI:18420"/>
    </cofactor>
</comment>
<keyword evidence="9" id="KW-0460">Magnesium</keyword>
<evidence type="ECO:0000256" key="2">
    <source>
        <dbReference type="ARBA" id="ARBA00022679"/>
    </source>
</evidence>
<feature type="domain" description="Poly A polymerase head" evidence="12">
    <location>
        <begin position="22"/>
        <end position="149"/>
    </location>
</feature>
<organism evidence="15">
    <name type="scientific">uncultured Sulfurovum sp</name>
    <dbReference type="NCBI Taxonomy" id="269237"/>
    <lineage>
        <taxon>Bacteria</taxon>
        <taxon>Pseudomonadati</taxon>
        <taxon>Campylobacterota</taxon>
        <taxon>Epsilonproteobacteria</taxon>
        <taxon>Campylobacterales</taxon>
        <taxon>Sulfurovaceae</taxon>
        <taxon>Sulfurovum</taxon>
        <taxon>environmental samples</taxon>
    </lineage>
</organism>
<feature type="domain" description="HD" evidence="13">
    <location>
        <begin position="254"/>
        <end position="373"/>
    </location>
</feature>
<protein>
    <submittedName>
        <fullName evidence="15">tRNA nucleotidyltransferase )</fullName>
        <ecNumber evidence="15">2.7.7.21</ecNumber>
        <ecNumber evidence="15">2.7.7.25</ecNumber>
    </submittedName>
</protein>
<evidence type="ECO:0000256" key="3">
    <source>
        <dbReference type="ARBA" id="ARBA00022694"/>
    </source>
</evidence>
<dbReference type="InterPro" id="IPR043519">
    <property type="entry name" value="NT_sf"/>
</dbReference>
<keyword evidence="6" id="KW-0547">Nucleotide-binding</keyword>
<dbReference type="Pfam" id="PF01966">
    <property type="entry name" value="HD"/>
    <property type="match status" value="1"/>
</dbReference>
<dbReference type="SUPFAM" id="SSF81891">
    <property type="entry name" value="Poly A polymerase C-terminal region-like"/>
    <property type="match status" value="1"/>
</dbReference>
<dbReference type="GO" id="GO:0008033">
    <property type="term" value="P:tRNA processing"/>
    <property type="evidence" value="ECO:0007669"/>
    <property type="project" value="UniProtKB-KW"/>
</dbReference>
<keyword evidence="2 11" id="KW-0808">Transferase</keyword>
<dbReference type="Gene3D" id="1.10.3090.10">
    <property type="entry name" value="cca-adding enzyme, domain 2"/>
    <property type="match status" value="1"/>
</dbReference>
<dbReference type="Pfam" id="PF12627">
    <property type="entry name" value="PolyA_pol_RNAbd"/>
    <property type="match status" value="1"/>
</dbReference>
<dbReference type="GO" id="GO:0003723">
    <property type="term" value="F:RNA binding"/>
    <property type="evidence" value="ECO:0007669"/>
    <property type="project" value="UniProtKB-KW"/>
</dbReference>
<gene>
    <name evidence="15" type="ORF">HELGO_WM10424</name>
</gene>
<evidence type="ECO:0000256" key="8">
    <source>
        <dbReference type="ARBA" id="ARBA00022840"/>
    </source>
</evidence>
<dbReference type="GO" id="GO:0005524">
    <property type="term" value="F:ATP binding"/>
    <property type="evidence" value="ECO:0007669"/>
    <property type="project" value="UniProtKB-KW"/>
</dbReference>
<evidence type="ECO:0000256" key="4">
    <source>
        <dbReference type="ARBA" id="ARBA00022695"/>
    </source>
</evidence>
<accession>A0A6S6S298</accession>
<comment type="similarity">
    <text evidence="11">Belongs to the tRNA nucleotidyltransferase/poly(A) polymerase family.</text>
</comment>
<dbReference type="GO" id="GO:0042245">
    <property type="term" value="P:RNA repair"/>
    <property type="evidence" value="ECO:0007669"/>
    <property type="project" value="UniProtKB-KW"/>
</dbReference>
<evidence type="ECO:0000256" key="7">
    <source>
        <dbReference type="ARBA" id="ARBA00022800"/>
    </source>
</evidence>
<dbReference type="Pfam" id="PF01743">
    <property type="entry name" value="PolyA_pol"/>
    <property type="match status" value="1"/>
</dbReference>
<evidence type="ECO:0000256" key="1">
    <source>
        <dbReference type="ARBA" id="ARBA00001946"/>
    </source>
</evidence>
<evidence type="ECO:0000313" key="15">
    <source>
        <dbReference type="EMBL" id="CAA6803710.1"/>
    </source>
</evidence>
<keyword evidence="5" id="KW-0479">Metal-binding</keyword>
<dbReference type="InterPro" id="IPR006674">
    <property type="entry name" value="HD_domain"/>
</dbReference>
<evidence type="ECO:0000259" key="12">
    <source>
        <dbReference type="Pfam" id="PF01743"/>
    </source>
</evidence>
<dbReference type="PANTHER" id="PTHR47545:SF1">
    <property type="entry name" value="MULTIFUNCTIONAL CCA PROTEIN"/>
    <property type="match status" value="1"/>
</dbReference>
<dbReference type="GO" id="GO:0016779">
    <property type="term" value="F:nucleotidyltransferase activity"/>
    <property type="evidence" value="ECO:0007669"/>
    <property type="project" value="UniProtKB-KW"/>
</dbReference>
<dbReference type="EMBL" id="CACVAX010000008">
    <property type="protein sequence ID" value="CAA6803710.1"/>
    <property type="molecule type" value="Genomic_DNA"/>
</dbReference>
<evidence type="ECO:0000259" key="14">
    <source>
        <dbReference type="Pfam" id="PF12627"/>
    </source>
</evidence>
<dbReference type="AlphaFoldDB" id="A0A6S6S298"/>
<evidence type="ECO:0000256" key="10">
    <source>
        <dbReference type="ARBA" id="ARBA00022884"/>
    </source>
</evidence>
<keyword evidence="8" id="KW-0067">ATP-binding</keyword>
<dbReference type="EC" id="2.7.7.25" evidence="15"/>
<dbReference type="InterPro" id="IPR002646">
    <property type="entry name" value="PolA_pol_head_dom"/>
</dbReference>
<dbReference type="SUPFAM" id="SSF81301">
    <property type="entry name" value="Nucleotidyltransferase"/>
    <property type="match status" value="1"/>
</dbReference>
<keyword evidence="4 15" id="KW-0548">Nucleotidyltransferase</keyword>
<sequence>MKLPSIIKIISDELLKYNAKALVVGGSVRDHFLELPIKDYDVEVYGLKTLDELEIILSKHGSVNLVGKSFGVLKFVYEGEEYDFSFPRTEQKIALGHKGFDIACNGTLSFEIAALRRDFTVNAMAYDVQEQIFLDPFGAKIDMKNKVLRHINTQTFVEDPLRVYRAIQFCARFQYTLDIQTFELCKNMVHQGILDELPKERVYAEFTKLLLKAKKPSMGFELMRKLGIIKKYYPELYALIDVPQSPIWHPEGDVWTHTLMCLDKMVTLLIGDEKKDLKMMFAILSHDLGKATHTQITSEKISALGHELAGIEPTERLMYRLMDEHDFIESLLPLVEHHLAPSIYFRGKAKDSTIRRLANKVNIEELVTVARADFLGRTTEASLKGIYEAGDWLLEKARSLDVYNTPITPLLQGRDLIDLGYAPSKKFKDLLALIYNEQVEGRVLSKEDGINFIKNLKYY</sequence>
<evidence type="ECO:0000259" key="13">
    <source>
        <dbReference type="Pfam" id="PF01966"/>
    </source>
</evidence>
<keyword evidence="7" id="KW-0692">RNA repair</keyword>
<evidence type="ECO:0000256" key="5">
    <source>
        <dbReference type="ARBA" id="ARBA00022723"/>
    </source>
</evidence>
<dbReference type="GO" id="GO:0046872">
    <property type="term" value="F:metal ion binding"/>
    <property type="evidence" value="ECO:0007669"/>
    <property type="project" value="UniProtKB-KW"/>
</dbReference>
<reference evidence="15" key="1">
    <citation type="submission" date="2020-01" db="EMBL/GenBank/DDBJ databases">
        <authorList>
            <person name="Meier V. D."/>
            <person name="Meier V D."/>
        </authorList>
    </citation>
    <scope>NUCLEOTIDE SEQUENCE</scope>
    <source>
        <strain evidence="15">HLG_WM_MAG_04</strain>
    </source>
</reference>